<evidence type="ECO:0000313" key="2">
    <source>
        <dbReference type="Proteomes" id="UP000324767"/>
    </source>
</evidence>
<dbReference type="AlphaFoldDB" id="A0A5M8PG66"/>
<dbReference type="Proteomes" id="UP000324767">
    <property type="component" value="Unassembled WGS sequence"/>
</dbReference>
<dbReference type="EMBL" id="VXIT01000014">
    <property type="protein sequence ID" value="KAA6408255.1"/>
    <property type="molecule type" value="Genomic_DNA"/>
</dbReference>
<reference evidence="1 2" key="1">
    <citation type="submission" date="2019-09" db="EMBL/GenBank/DDBJ databases">
        <title>The hologenome of the rock-dwelling lichen Lasallia pustulata.</title>
        <authorList>
            <person name="Greshake Tzovaras B."/>
            <person name="Segers F."/>
            <person name="Bicker A."/>
            <person name="Dal Grande F."/>
            <person name="Otte J."/>
            <person name="Hankeln T."/>
            <person name="Schmitt I."/>
            <person name="Ebersberger I."/>
        </authorList>
    </citation>
    <scope>NUCLEOTIDE SEQUENCE [LARGE SCALE GENOMIC DNA]</scope>
    <source>
        <strain evidence="1">A1-1</strain>
    </source>
</reference>
<comment type="caution">
    <text evidence="1">The sequence shown here is derived from an EMBL/GenBank/DDBJ whole genome shotgun (WGS) entry which is preliminary data.</text>
</comment>
<accession>A0A5M8PG66</accession>
<proteinExistence type="predicted"/>
<organism evidence="1 2">
    <name type="scientific">Lasallia pustulata</name>
    <dbReference type="NCBI Taxonomy" id="136370"/>
    <lineage>
        <taxon>Eukaryota</taxon>
        <taxon>Fungi</taxon>
        <taxon>Dikarya</taxon>
        <taxon>Ascomycota</taxon>
        <taxon>Pezizomycotina</taxon>
        <taxon>Lecanoromycetes</taxon>
        <taxon>OSLEUM clade</taxon>
        <taxon>Umbilicariomycetidae</taxon>
        <taxon>Umbilicariales</taxon>
        <taxon>Umbilicariaceae</taxon>
        <taxon>Lasallia</taxon>
    </lineage>
</organism>
<evidence type="ECO:0000313" key="1">
    <source>
        <dbReference type="EMBL" id="KAA6408255.1"/>
    </source>
</evidence>
<dbReference type="OrthoDB" id="5428636at2759"/>
<name>A0A5M8PG66_9LECA</name>
<sequence length="133" mass="14818">MATLTVNDFSTPAEVQAFLAQIASQNPDIAIIKKEIRSKNPAGRTRVFGPGAAADYDVCSVVANNQIRQFGTLFMIASNLNPLWEQTQAFQQKNGNSSWHYFGMMLIERTVRAINSFPSNPWLTRPPTSQTVR</sequence>
<gene>
    <name evidence="1" type="ORF">FRX48_07997</name>
</gene>
<protein>
    <submittedName>
        <fullName evidence="1">Uncharacterized protein</fullName>
    </submittedName>
</protein>